<dbReference type="GO" id="GO:0015920">
    <property type="term" value="P:lipopolysaccharide transport"/>
    <property type="evidence" value="ECO:0007669"/>
    <property type="project" value="TreeGrafter"/>
</dbReference>
<keyword evidence="1" id="KW-0732">Signal</keyword>
<organism evidence="4">
    <name type="scientific">hydrothermal vent metagenome</name>
    <dbReference type="NCBI Taxonomy" id="652676"/>
    <lineage>
        <taxon>unclassified sequences</taxon>
        <taxon>metagenomes</taxon>
        <taxon>ecological metagenomes</taxon>
    </lineage>
</organism>
<evidence type="ECO:0000256" key="3">
    <source>
        <dbReference type="ARBA" id="ARBA00023237"/>
    </source>
</evidence>
<evidence type="ECO:0008006" key="5">
    <source>
        <dbReference type="Google" id="ProtNLM"/>
    </source>
</evidence>
<keyword evidence="2" id="KW-0472">Membrane</keyword>
<dbReference type="InterPro" id="IPR007485">
    <property type="entry name" value="LPS_assembly_LptE"/>
</dbReference>
<dbReference type="Gene3D" id="3.30.160.150">
    <property type="entry name" value="Lipoprotein like domain"/>
    <property type="match status" value="1"/>
</dbReference>
<dbReference type="GO" id="GO:0001530">
    <property type="term" value="F:lipopolysaccharide binding"/>
    <property type="evidence" value="ECO:0007669"/>
    <property type="project" value="TreeGrafter"/>
</dbReference>
<dbReference type="GO" id="GO:0019867">
    <property type="term" value="C:outer membrane"/>
    <property type="evidence" value="ECO:0007669"/>
    <property type="project" value="InterPro"/>
</dbReference>
<protein>
    <recommendedName>
        <fullName evidence="5">LPS-assembly lipoprotein LptE</fullName>
    </recommendedName>
</protein>
<dbReference type="AlphaFoldDB" id="A0A3B0WKV2"/>
<dbReference type="Pfam" id="PF04390">
    <property type="entry name" value="LptE"/>
    <property type="match status" value="1"/>
</dbReference>
<name>A0A3B0WKV2_9ZZZZ</name>
<dbReference type="PANTHER" id="PTHR38098">
    <property type="entry name" value="LPS-ASSEMBLY LIPOPROTEIN LPTE"/>
    <property type="match status" value="1"/>
</dbReference>
<evidence type="ECO:0000313" key="4">
    <source>
        <dbReference type="EMBL" id="VAW56638.1"/>
    </source>
</evidence>
<keyword evidence="3" id="KW-0998">Cell outer membrane</keyword>
<evidence type="ECO:0000256" key="1">
    <source>
        <dbReference type="ARBA" id="ARBA00022729"/>
    </source>
</evidence>
<dbReference type="EMBL" id="UOFF01000263">
    <property type="protein sequence ID" value="VAW56638.1"/>
    <property type="molecule type" value="Genomic_DNA"/>
</dbReference>
<dbReference type="HAMAP" id="MF_01186">
    <property type="entry name" value="LPS_assembly_LptE"/>
    <property type="match status" value="1"/>
</dbReference>
<accession>A0A3B0WKV2</accession>
<dbReference type="GO" id="GO:0043165">
    <property type="term" value="P:Gram-negative-bacterium-type cell outer membrane assembly"/>
    <property type="evidence" value="ECO:0007669"/>
    <property type="project" value="InterPro"/>
</dbReference>
<proteinExistence type="inferred from homology"/>
<gene>
    <name evidence="4" type="ORF">MNBD_GAMMA07-2487</name>
</gene>
<dbReference type="GO" id="GO:1990351">
    <property type="term" value="C:transporter complex"/>
    <property type="evidence" value="ECO:0007669"/>
    <property type="project" value="TreeGrafter"/>
</dbReference>
<reference evidence="4" key="1">
    <citation type="submission" date="2018-06" db="EMBL/GenBank/DDBJ databases">
        <authorList>
            <person name="Zhirakovskaya E."/>
        </authorList>
    </citation>
    <scope>NUCLEOTIDE SEQUENCE</scope>
</reference>
<dbReference type="PANTHER" id="PTHR38098:SF1">
    <property type="entry name" value="LPS-ASSEMBLY LIPOPROTEIN LPTE"/>
    <property type="match status" value="1"/>
</dbReference>
<sequence length="178" mass="19924">MMHNKILLSMQVNSLLFKSLLGYLFLTQVIGCGFQLRGAYRLPDAMKVTFVSSSQPGSGLTRALKRGLSASNITLSAVEIKNSATLSLSNMSKTKRVVSVDEVGRAREYTLTYAVRFNVVKLAADFKVESQNISIQRDFVFDSKDVLGNSREESQLYGDMEQDLVRLILLRLQSYVKK</sequence>
<evidence type="ECO:0000256" key="2">
    <source>
        <dbReference type="ARBA" id="ARBA00023136"/>
    </source>
</evidence>